<evidence type="ECO:0000313" key="3">
    <source>
        <dbReference type="Proteomes" id="UP000008068"/>
    </source>
</evidence>
<reference evidence="3" key="1">
    <citation type="submission" date="2011-07" db="EMBL/GenBank/DDBJ databases">
        <authorList>
            <consortium name="Caenorhabditis brenneri Sequencing and Analysis Consortium"/>
            <person name="Wilson R.K."/>
        </authorList>
    </citation>
    <scope>NUCLEOTIDE SEQUENCE [LARGE SCALE GENOMIC DNA]</scope>
    <source>
        <strain evidence="3">PB2801</strain>
    </source>
</reference>
<proteinExistence type="predicted"/>
<dbReference type="InParanoid" id="G0P7D4"/>
<protein>
    <submittedName>
        <fullName evidence="2">Uncharacterized protein</fullName>
    </submittedName>
</protein>
<keyword evidence="3" id="KW-1185">Reference proteome</keyword>
<dbReference type="OrthoDB" id="5911039at2759"/>
<dbReference type="EMBL" id="GL380112">
    <property type="protein sequence ID" value="EGT46907.1"/>
    <property type="molecule type" value="Genomic_DNA"/>
</dbReference>
<dbReference type="HOGENOM" id="CLU_1316437_0_0_1"/>
<dbReference type="PANTHER" id="PTHR31379">
    <property type="entry name" value="F-BOX C PROTEIN-RELATED-RELATED"/>
    <property type="match status" value="1"/>
</dbReference>
<sequence length="209" mass="24185">MKPCSTVLWDLFLQQCSNVLNEWCLSDNPLAYDSLKTVLKYLKPNKRVQLASQIPSIRKIERIVPIRYSQLVFDEWSTTVDDTKRNSTICPDSQQRRRIPLKRLDRAIPTEGDFVLRDDIMQDEVVQDDEWEKETKQKIRRDGRPSTSNNSSASLIKVDQSRNCNAKSVRHKTPTASINSNALKPSVKADQNVLLTEHYQSTWTTKQHN</sequence>
<dbReference type="PANTHER" id="PTHR31379:SF1">
    <property type="entry name" value="F-BOX C PROTEIN-RELATED"/>
    <property type="match status" value="1"/>
</dbReference>
<name>G0P7D4_CAEBE</name>
<feature type="compositionally biased region" description="Polar residues" evidence="1">
    <location>
        <begin position="145"/>
        <end position="154"/>
    </location>
</feature>
<dbReference type="Proteomes" id="UP000008068">
    <property type="component" value="Unassembled WGS sequence"/>
</dbReference>
<feature type="compositionally biased region" description="Basic and acidic residues" evidence="1">
    <location>
        <begin position="133"/>
        <end position="144"/>
    </location>
</feature>
<evidence type="ECO:0000256" key="1">
    <source>
        <dbReference type="SAM" id="MobiDB-lite"/>
    </source>
</evidence>
<dbReference type="InterPro" id="IPR021942">
    <property type="entry name" value="DUF3557"/>
</dbReference>
<evidence type="ECO:0000313" key="2">
    <source>
        <dbReference type="EMBL" id="EGT46907.1"/>
    </source>
</evidence>
<dbReference type="AlphaFoldDB" id="G0P7D4"/>
<feature type="compositionally biased region" description="Polar residues" evidence="1">
    <location>
        <begin position="174"/>
        <end position="183"/>
    </location>
</feature>
<gene>
    <name evidence="2" type="ORF">CAEBREN_14226</name>
</gene>
<feature type="region of interest" description="Disordered" evidence="1">
    <location>
        <begin position="129"/>
        <end position="184"/>
    </location>
</feature>
<organism evidence="3">
    <name type="scientific">Caenorhabditis brenneri</name>
    <name type="common">Nematode worm</name>
    <dbReference type="NCBI Taxonomy" id="135651"/>
    <lineage>
        <taxon>Eukaryota</taxon>
        <taxon>Metazoa</taxon>
        <taxon>Ecdysozoa</taxon>
        <taxon>Nematoda</taxon>
        <taxon>Chromadorea</taxon>
        <taxon>Rhabditida</taxon>
        <taxon>Rhabditina</taxon>
        <taxon>Rhabditomorpha</taxon>
        <taxon>Rhabditoidea</taxon>
        <taxon>Rhabditidae</taxon>
        <taxon>Peloderinae</taxon>
        <taxon>Caenorhabditis</taxon>
    </lineage>
</organism>
<accession>G0P7D4</accession>